<evidence type="ECO:0000313" key="1">
    <source>
        <dbReference type="EMBL" id="PHJ39848.1"/>
    </source>
</evidence>
<evidence type="ECO:0000313" key="2">
    <source>
        <dbReference type="Proteomes" id="UP000222564"/>
    </source>
</evidence>
<organism evidence="1 2">
    <name type="scientific">Desulforamulus profundi</name>
    <dbReference type="NCBI Taxonomy" id="1383067"/>
    <lineage>
        <taxon>Bacteria</taxon>
        <taxon>Bacillati</taxon>
        <taxon>Bacillota</taxon>
        <taxon>Clostridia</taxon>
        <taxon>Eubacteriales</taxon>
        <taxon>Peptococcaceae</taxon>
        <taxon>Desulforamulus</taxon>
    </lineage>
</organism>
<dbReference type="AlphaFoldDB" id="A0A2C6MHT2"/>
<keyword evidence="2" id="KW-1185">Reference proteome</keyword>
<comment type="caution">
    <text evidence="1">The sequence shown here is derived from an EMBL/GenBank/DDBJ whole genome shotgun (WGS) entry which is preliminary data.</text>
</comment>
<dbReference type="OrthoDB" id="5507947at2"/>
<name>A0A2C6MHT2_9FIRM</name>
<proteinExistence type="predicted"/>
<dbReference type="Proteomes" id="UP000222564">
    <property type="component" value="Unassembled WGS sequence"/>
</dbReference>
<dbReference type="EMBL" id="AWQQ01000007">
    <property type="protein sequence ID" value="PHJ39848.1"/>
    <property type="molecule type" value="Genomic_DNA"/>
</dbReference>
<sequence>MRELKLIYVINEICKYVNPGKKAMQKLIYFLQEKGFQLGYNYGIHHYGPFCSSVENDIQKLEMDGVVVREQYRNSLIIKPSQYLNLYLNDAGEIPLSSKERGALDFVLTSLCNMTPMELELLSTVHFIVKELIEKEGTANHIKVVQTVENIKGDKFSESEIEDAVKKLLDFNFIEKKRN</sequence>
<accession>A0A2C6MHT2</accession>
<gene>
    <name evidence="1" type="ORF">P378_01220</name>
</gene>
<dbReference type="RefSeq" id="WP_099081977.1">
    <property type="nucleotide sequence ID" value="NZ_AWQQ01000007.1"/>
</dbReference>
<reference evidence="1 2" key="1">
    <citation type="submission" date="2013-09" db="EMBL/GenBank/DDBJ databases">
        <title>Biodegradation of hydrocarbons in the deep terrestrial subsurface : characterization of a microbial consortium composed of two Desulfotomaculum species originating from a deep geological formation.</title>
        <authorList>
            <person name="Aullo T."/>
            <person name="Berlendis S."/>
            <person name="Lascourreges J.-F."/>
            <person name="Dessort D."/>
            <person name="Saint-Laurent S."/>
            <person name="Schraauwers B."/>
            <person name="Mas J."/>
            <person name="Magot M."/>
            <person name="Ranchou-Peyruse A."/>
        </authorList>
    </citation>
    <scope>NUCLEOTIDE SEQUENCE [LARGE SCALE GENOMIC DNA]</scope>
    <source>
        <strain evidence="1 2">Bs107</strain>
    </source>
</reference>
<protein>
    <submittedName>
        <fullName evidence="1">Uncharacterized protein</fullName>
    </submittedName>
</protein>